<dbReference type="EMBL" id="LAZR01021474">
    <property type="protein sequence ID" value="KKL85200.1"/>
    <property type="molecule type" value="Genomic_DNA"/>
</dbReference>
<comment type="caution">
    <text evidence="1">The sequence shown here is derived from an EMBL/GenBank/DDBJ whole genome shotgun (WGS) entry which is preliminary data.</text>
</comment>
<dbReference type="AlphaFoldDB" id="A0A0F9HU24"/>
<accession>A0A0F9HU24</accession>
<proteinExistence type="predicted"/>
<sequence length="83" mass="9360">MKRKWKLGCGATLEVVEIPGDSDEEIFVIRIVDRPSRGWFAQVGRQSGYPEFLTGSDVKLVILPEAIPKLIKILQYLEKQSAT</sequence>
<protein>
    <submittedName>
        <fullName evidence="1">Uncharacterized protein</fullName>
    </submittedName>
</protein>
<name>A0A0F9HU24_9ZZZZ</name>
<evidence type="ECO:0000313" key="1">
    <source>
        <dbReference type="EMBL" id="KKL85200.1"/>
    </source>
</evidence>
<reference evidence="1" key="1">
    <citation type="journal article" date="2015" name="Nature">
        <title>Complex archaea that bridge the gap between prokaryotes and eukaryotes.</title>
        <authorList>
            <person name="Spang A."/>
            <person name="Saw J.H."/>
            <person name="Jorgensen S.L."/>
            <person name="Zaremba-Niedzwiedzka K."/>
            <person name="Martijn J."/>
            <person name="Lind A.E."/>
            <person name="van Eijk R."/>
            <person name="Schleper C."/>
            <person name="Guy L."/>
            <person name="Ettema T.J."/>
        </authorList>
    </citation>
    <scope>NUCLEOTIDE SEQUENCE</scope>
</reference>
<gene>
    <name evidence="1" type="ORF">LCGC14_1957090</name>
</gene>
<organism evidence="1">
    <name type="scientific">marine sediment metagenome</name>
    <dbReference type="NCBI Taxonomy" id="412755"/>
    <lineage>
        <taxon>unclassified sequences</taxon>
        <taxon>metagenomes</taxon>
        <taxon>ecological metagenomes</taxon>
    </lineage>
</organism>